<keyword evidence="5" id="KW-1185">Reference proteome</keyword>
<dbReference type="PANTHER" id="PTHR30486:SF15">
    <property type="entry name" value="TYPE II_IV SECRETION SYSTEM ATPASE"/>
    <property type="match status" value="1"/>
</dbReference>
<dbReference type="Proteomes" id="UP001168380">
    <property type="component" value="Unassembled WGS sequence"/>
</dbReference>
<evidence type="ECO:0000259" key="3">
    <source>
        <dbReference type="Pfam" id="PF00498"/>
    </source>
</evidence>
<dbReference type="RefSeq" id="WP_302710808.1">
    <property type="nucleotide sequence ID" value="NZ_JAULRT010000031.1"/>
</dbReference>
<sequence>MFEIKVSSKDGKWQDSVRCGADSCELGRSRDVILRVRGWKVAPKHLRFEKELAGVFVVDISRGAGVTVNGETIERYGPLSSNDEIGFGGFIATVEDHSPDQEAEGKVADLQLEDVSASDLTAATPSVMEQQDQLRNDYMTWAKYVHKQLVRQMDLKRMQIDTLSHEEIRGQLGDLINGVLQSIAHKLPPGIDRERLKKIVLDETVGLGALEQLLDDPSITEVMVNAYNDIYIERSGRLIQSPVTFTSDEAVMATIERIVSPLGRRIDESSPMVDARLRDGSRVNAIIPPLALRGPCITIRKFSDQKLTDRDLIRYGSTNEAMVTFMKTCVEQRCNIVVSGGTGSGKTTLLNILSNFIPMEERVITVEDAAELRLVQPHVVSLEARPANMEGKGQVTIRDLVKNCLRMRPDRIVVGECRGGEALDMLQAMNTGHDGSLTTAHANSPRDMLRRLEVMVLMAGMDLPVSAIREQVASAVDIVVQQTRYGDGSRRISCISEITGIESNTIQLTDIFRYQQSGFDEDGRVQGKYVATGIVPTFYEELRSRGVDVDMSIFQS</sequence>
<accession>A0ABT8T9W9</accession>
<proteinExistence type="inferred from homology"/>
<comment type="caution">
    <text evidence="4">The sequence shown here is derived from an EMBL/GenBank/DDBJ whole genome shotgun (WGS) entry which is preliminary data.</text>
</comment>
<evidence type="ECO:0000256" key="1">
    <source>
        <dbReference type="ARBA" id="ARBA00006611"/>
    </source>
</evidence>
<dbReference type="InterPro" id="IPR001482">
    <property type="entry name" value="T2SS/T4SS_dom"/>
</dbReference>
<dbReference type="InterPro" id="IPR000253">
    <property type="entry name" value="FHA_dom"/>
</dbReference>
<dbReference type="Gene3D" id="2.60.200.20">
    <property type="match status" value="1"/>
</dbReference>
<reference evidence="4" key="1">
    <citation type="submission" date="2023-07" db="EMBL/GenBank/DDBJ databases">
        <title>Gilvimarinus algae sp. nov., isolated from the surface of Kelp.</title>
        <authorList>
            <person name="Sun Y.Y."/>
            <person name="Gong Y."/>
            <person name="Du Z.J."/>
        </authorList>
    </citation>
    <scope>NUCLEOTIDE SEQUENCE</scope>
    <source>
        <strain evidence="4">SDUM040014</strain>
    </source>
</reference>
<dbReference type="Gene3D" id="3.40.50.300">
    <property type="entry name" value="P-loop containing nucleotide triphosphate hydrolases"/>
    <property type="match status" value="1"/>
</dbReference>
<name>A0ABT8T9W9_9GAMM</name>
<dbReference type="SUPFAM" id="SSF52540">
    <property type="entry name" value="P-loop containing nucleoside triphosphate hydrolases"/>
    <property type="match status" value="1"/>
</dbReference>
<dbReference type="Pfam" id="PF00437">
    <property type="entry name" value="T2SSE"/>
    <property type="match status" value="1"/>
</dbReference>
<dbReference type="Pfam" id="PF00498">
    <property type="entry name" value="FHA"/>
    <property type="match status" value="1"/>
</dbReference>
<dbReference type="SUPFAM" id="SSF49879">
    <property type="entry name" value="SMAD/FHA domain"/>
    <property type="match status" value="1"/>
</dbReference>
<dbReference type="PANTHER" id="PTHR30486">
    <property type="entry name" value="TWITCHING MOTILITY PROTEIN PILT"/>
    <property type="match status" value="1"/>
</dbReference>
<comment type="similarity">
    <text evidence="1">Belongs to the GSP E family.</text>
</comment>
<feature type="domain" description="FHA" evidence="3">
    <location>
        <begin position="25"/>
        <end position="88"/>
    </location>
</feature>
<dbReference type="Gene3D" id="3.30.450.380">
    <property type="match status" value="1"/>
</dbReference>
<dbReference type="CDD" id="cd00060">
    <property type="entry name" value="FHA"/>
    <property type="match status" value="1"/>
</dbReference>
<dbReference type="EMBL" id="JAULRT010000031">
    <property type="protein sequence ID" value="MDO3380685.1"/>
    <property type="molecule type" value="Genomic_DNA"/>
</dbReference>
<evidence type="ECO:0000313" key="4">
    <source>
        <dbReference type="EMBL" id="MDO3380685.1"/>
    </source>
</evidence>
<protein>
    <submittedName>
        <fullName evidence="4">ATPase, T2SS/T4P/T4SS family</fullName>
    </submittedName>
</protein>
<gene>
    <name evidence="4" type="ORF">QWI16_00785</name>
</gene>
<dbReference type="CDD" id="cd01130">
    <property type="entry name" value="VirB11-like_ATPase"/>
    <property type="match status" value="1"/>
</dbReference>
<dbReference type="InterPro" id="IPR008984">
    <property type="entry name" value="SMAD_FHA_dom_sf"/>
</dbReference>
<feature type="domain" description="Bacterial type II secretion system protein E" evidence="2">
    <location>
        <begin position="206"/>
        <end position="482"/>
    </location>
</feature>
<evidence type="ECO:0000313" key="5">
    <source>
        <dbReference type="Proteomes" id="UP001168380"/>
    </source>
</evidence>
<dbReference type="InterPro" id="IPR050921">
    <property type="entry name" value="T4SS_GSP_E_ATPase"/>
</dbReference>
<dbReference type="InterPro" id="IPR027417">
    <property type="entry name" value="P-loop_NTPase"/>
</dbReference>
<evidence type="ECO:0000259" key="2">
    <source>
        <dbReference type="Pfam" id="PF00437"/>
    </source>
</evidence>
<organism evidence="4 5">
    <name type="scientific">Gilvimarinus algae</name>
    <dbReference type="NCBI Taxonomy" id="3058037"/>
    <lineage>
        <taxon>Bacteria</taxon>
        <taxon>Pseudomonadati</taxon>
        <taxon>Pseudomonadota</taxon>
        <taxon>Gammaproteobacteria</taxon>
        <taxon>Cellvibrionales</taxon>
        <taxon>Cellvibrionaceae</taxon>
        <taxon>Gilvimarinus</taxon>
    </lineage>
</organism>